<feature type="region of interest" description="Disordered" evidence="5">
    <location>
        <begin position="692"/>
        <end position="735"/>
    </location>
</feature>
<evidence type="ECO:0000256" key="3">
    <source>
        <dbReference type="ARBA" id="ARBA00022989"/>
    </source>
</evidence>
<dbReference type="Pfam" id="PF01740">
    <property type="entry name" value="STAS"/>
    <property type="match status" value="1"/>
</dbReference>
<feature type="transmembrane region" description="Helical" evidence="6">
    <location>
        <begin position="518"/>
        <end position="541"/>
    </location>
</feature>
<evidence type="ECO:0000256" key="6">
    <source>
        <dbReference type="SAM" id="Phobius"/>
    </source>
</evidence>
<dbReference type="PANTHER" id="PTHR11814">
    <property type="entry name" value="SULFATE TRANSPORTER"/>
    <property type="match status" value="1"/>
</dbReference>
<feature type="transmembrane region" description="Helical" evidence="6">
    <location>
        <begin position="191"/>
        <end position="210"/>
    </location>
</feature>
<evidence type="ECO:0000256" key="1">
    <source>
        <dbReference type="ARBA" id="ARBA00004141"/>
    </source>
</evidence>
<feature type="compositionally biased region" description="Basic and acidic residues" evidence="5">
    <location>
        <begin position="114"/>
        <end position="123"/>
    </location>
</feature>
<dbReference type="Pfam" id="PF00916">
    <property type="entry name" value="Sulfate_transp"/>
    <property type="match status" value="1"/>
</dbReference>
<evidence type="ECO:0000256" key="5">
    <source>
        <dbReference type="SAM" id="MobiDB-lite"/>
    </source>
</evidence>
<dbReference type="EMBL" id="BNJQ01000011">
    <property type="protein sequence ID" value="GHP05850.1"/>
    <property type="molecule type" value="Genomic_DNA"/>
</dbReference>
<feature type="compositionally biased region" description="Low complexity" evidence="5">
    <location>
        <begin position="129"/>
        <end position="138"/>
    </location>
</feature>
<sequence>MADSAPSTPPRFRSETNADAPPPASNNNNGNTPNSRGSGGGRRSRDYTSNGGMMSGSSSMHFVPSPSRPLPASASLLYRWDSKKDNDGNDDNDGAETTTADVGVKWDDDDANDEEQKDRRDGGGDDGQEPPNNNNGNRTGLLTKEEFLQAVRRHRRRMYRTHCQSLTPFKVLKKIFPCVGWMSTYNYRSDLIMDIIAGVTVACMIVPQSLSYADIAGLPQTYGLYAAFVPLLAYGIFGTSRQLSVGPVALISLVLNNGLQKITPYATFEVAPNGSETTVYNPLYIMLAMQVSFIVGIMYLGLGILRLGFVTNFLSHPVISGFTSGAAIIIGFSQVKYMLGYHIERSEHIYELLYYTFANIKQFDYRVFIMGAGFLTIILVMKYIGKKYKRLSIIRALGPLTVVVIGILVTWLARLDKYGIDIVGEVKSGVPPLTAREWLPIDSRIWPTVLSITIVGFMESIAIALALARKNEYTIDSNQELIGLGVANVLGGAFGAYPTTGSFSRSAVNNETGAKTNLAGILTSLIVLLVLLFITSAFTYLPKSALGAVVISGVTGLVDYPEAIFLARTNLLDFMVWMISFLGVLFAGVEIGLGIAVGISLLIVLYESTYPHTARLGRLPHTEVYRSVKQYPNALGLRGMVVVRFDAPLYFANAQYFQNKLAKYERQAKENEVEFDKWMVATGTSSPADVVEAAMENGEEEEEEDLESGRRLPTKSEAAASTSSSGNKHATDAESGKETVACARRTCLPCSGGGGRCRSRCCGSGDRATNHRDCETCSPPLKYVILDMSPISHVDSTGLQALLETTENFKKRGVKLCLANPSQRVVTQLARGGVIDALPDGTYSLFVRVRDAVMACAEDAAASRVGDEVTARPEEADDDAVNRKDSGGSSGGGYPHPDIFTRQSIDDSLLDITGPSRIAIRKDSSGSYTTAFDNVVDDDSVIDEQHGGADVDPYAIEGEMPVLRRRSVLPTTLRVSSSA</sequence>
<feature type="transmembrane region" description="Helical" evidence="6">
    <location>
        <begin position="283"/>
        <end position="305"/>
    </location>
</feature>
<keyword evidence="4 6" id="KW-0472">Membrane</keyword>
<feature type="compositionally biased region" description="Low complexity" evidence="5">
    <location>
        <begin position="51"/>
        <end position="60"/>
    </location>
</feature>
<accession>A0A830HJ59</accession>
<proteinExistence type="predicted"/>
<feature type="transmembrane region" description="Helical" evidence="6">
    <location>
        <begin position="363"/>
        <end position="381"/>
    </location>
</feature>
<evidence type="ECO:0000259" key="7">
    <source>
        <dbReference type="PROSITE" id="PS50801"/>
    </source>
</evidence>
<feature type="transmembrane region" description="Helical" evidence="6">
    <location>
        <begin position="317"/>
        <end position="343"/>
    </location>
</feature>
<protein>
    <recommendedName>
        <fullName evidence="7">STAS domain-containing protein</fullName>
    </recommendedName>
</protein>
<dbReference type="InterPro" id="IPR036513">
    <property type="entry name" value="STAS_dom_sf"/>
</dbReference>
<feature type="transmembrane region" description="Helical" evidence="6">
    <location>
        <begin position="445"/>
        <end position="468"/>
    </location>
</feature>
<keyword evidence="3 6" id="KW-1133">Transmembrane helix</keyword>
<dbReference type="SUPFAM" id="SSF52091">
    <property type="entry name" value="SpoIIaa-like"/>
    <property type="match status" value="1"/>
</dbReference>
<feature type="transmembrane region" description="Helical" evidence="6">
    <location>
        <begin position="480"/>
        <end position="498"/>
    </location>
</feature>
<comment type="subcellular location">
    <subcellularLocation>
        <location evidence="1">Membrane</location>
        <topology evidence="1">Multi-pass membrane protein</topology>
    </subcellularLocation>
</comment>
<feature type="region of interest" description="Disordered" evidence="5">
    <location>
        <begin position="1"/>
        <end position="143"/>
    </location>
</feature>
<feature type="compositionally biased region" description="Basic and acidic residues" evidence="5">
    <location>
        <begin position="865"/>
        <end position="886"/>
    </location>
</feature>
<keyword evidence="9" id="KW-1185">Reference proteome</keyword>
<dbReference type="PROSITE" id="PS50801">
    <property type="entry name" value="STAS"/>
    <property type="match status" value="1"/>
</dbReference>
<reference evidence="8" key="1">
    <citation type="submission" date="2020-10" db="EMBL/GenBank/DDBJ databases">
        <title>Unveiling of a novel bifunctional photoreceptor, Dualchrome1, isolated from a cosmopolitan green alga.</title>
        <authorList>
            <person name="Suzuki S."/>
            <person name="Kawachi M."/>
        </authorList>
    </citation>
    <scope>NUCLEOTIDE SEQUENCE</scope>
    <source>
        <strain evidence="8">NIES 2893</strain>
    </source>
</reference>
<evidence type="ECO:0000256" key="4">
    <source>
        <dbReference type="ARBA" id="ARBA00023136"/>
    </source>
</evidence>
<evidence type="ECO:0000256" key="2">
    <source>
        <dbReference type="ARBA" id="ARBA00022692"/>
    </source>
</evidence>
<feature type="compositionally biased region" description="Low complexity" evidence="5">
    <location>
        <begin position="25"/>
        <end position="36"/>
    </location>
</feature>
<feature type="transmembrane region" description="Helical" evidence="6">
    <location>
        <begin position="574"/>
        <end position="606"/>
    </location>
</feature>
<dbReference type="GO" id="GO:0055085">
    <property type="term" value="P:transmembrane transport"/>
    <property type="evidence" value="ECO:0007669"/>
    <property type="project" value="InterPro"/>
</dbReference>
<feature type="transmembrane region" description="Helical" evidence="6">
    <location>
        <begin position="393"/>
        <end position="413"/>
    </location>
</feature>
<dbReference type="Gene3D" id="3.30.750.24">
    <property type="entry name" value="STAS domain"/>
    <property type="match status" value="1"/>
</dbReference>
<feature type="transmembrane region" description="Helical" evidence="6">
    <location>
        <begin position="548"/>
        <end position="568"/>
    </location>
</feature>
<dbReference type="Proteomes" id="UP000660262">
    <property type="component" value="Unassembled WGS sequence"/>
</dbReference>
<feature type="transmembrane region" description="Helical" evidence="6">
    <location>
        <begin position="222"/>
        <end position="238"/>
    </location>
</feature>
<feature type="region of interest" description="Disordered" evidence="5">
    <location>
        <begin position="864"/>
        <end position="900"/>
    </location>
</feature>
<feature type="domain" description="STAS" evidence="7">
    <location>
        <begin position="630"/>
        <end position="856"/>
    </location>
</feature>
<dbReference type="OrthoDB" id="540766at2759"/>
<comment type="caution">
    <text evidence="8">The sequence shown here is derived from an EMBL/GenBank/DDBJ whole genome shotgun (WGS) entry which is preliminary data.</text>
</comment>
<dbReference type="InterPro" id="IPR002645">
    <property type="entry name" value="STAS_dom"/>
</dbReference>
<feature type="compositionally biased region" description="Acidic residues" evidence="5">
    <location>
        <begin position="697"/>
        <end position="706"/>
    </location>
</feature>
<feature type="compositionally biased region" description="Low complexity" evidence="5">
    <location>
        <begin position="716"/>
        <end position="725"/>
    </location>
</feature>
<dbReference type="CDD" id="cd07042">
    <property type="entry name" value="STAS_SulP_like_sulfate_transporter"/>
    <property type="match status" value="1"/>
</dbReference>
<gene>
    <name evidence="8" type="ORF">PPROV_000459700</name>
</gene>
<dbReference type="InterPro" id="IPR001902">
    <property type="entry name" value="SLC26A/SulP_fam"/>
</dbReference>
<organism evidence="8 9">
    <name type="scientific">Pycnococcus provasolii</name>
    <dbReference type="NCBI Taxonomy" id="41880"/>
    <lineage>
        <taxon>Eukaryota</taxon>
        <taxon>Viridiplantae</taxon>
        <taxon>Chlorophyta</taxon>
        <taxon>Pseudoscourfieldiophyceae</taxon>
        <taxon>Pseudoscourfieldiales</taxon>
        <taxon>Pycnococcaceae</taxon>
        <taxon>Pycnococcus</taxon>
    </lineage>
</organism>
<name>A0A830HJ59_9CHLO</name>
<dbReference type="NCBIfam" id="TIGR00815">
    <property type="entry name" value="sulP"/>
    <property type="match status" value="1"/>
</dbReference>
<keyword evidence="2 6" id="KW-0812">Transmembrane</keyword>
<evidence type="ECO:0000313" key="8">
    <source>
        <dbReference type="EMBL" id="GHP05850.1"/>
    </source>
</evidence>
<dbReference type="AlphaFoldDB" id="A0A830HJ59"/>
<dbReference type="GO" id="GO:0016020">
    <property type="term" value="C:membrane"/>
    <property type="evidence" value="ECO:0007669"/>
    <property type="project" value="UniProtKB-SubCell"/>
</dbReference>
<dbReference type="InterPro" id="IPR011547">
    <property type="entry name" value="SLC26A/SulP_dom"/>
</dbReference>
<evidence type="ECO:0000313" key="9">
    <source>
        <dbReference type="Proteomes" id="UP000660262"/>
    </source>
</evidence>